<dbReference type="GO" id="GO:0006276">
    <property type="term" value="P:plasmid maintenance"/>
    <property type="evidence" value="ECO:0007669"/>
    <property type="project" value="InterPro"/>
</dbReference>
<dbReference type="EMBL" id="VUKA01000007">
    <property type="protein sequence ID" value="KAA2212510.1"/>
    <property type="molecule type" value="Genomic_DNA"/>
</dbReference>
<dbReference type="Proteomes" id="UP000322110">
    <property type="component" value="Unassembled WGS sequence"/>
</dbReference>
<evidence type="ECO:0000256" key="5">
    <source>
        <dbReference type="ARBA" id="ARBA00023163"/>
    </source>
</evidence>
<evidence type="ECO:0000256" key="7">
    <source>
        <dbReference type="ARBA" id="ARBA00033135"/>
    </source>
</evidence>
<dbReference type="GO" id="GO:0008657">
    <property type="term" value="F:DNA topoisomerase type II (double strand cut, ATP-hydrolyzing) inhibitor activity"/>
    <property type="evidence" value="ECO:0007669"/>
    <property type="project" value="InterPro"/>
</dbReference>
<comment type="similarity">
    <text evidence="1">Belongs to the CcdB toxin family.</text>
</comment>
<evidence type="ECO:0000256" key="4">
    <source>
        <dbReference type="ARBA" id="ARBA00023015"/>
    </source>
</evidence>
<evidence type="ECO:0000256" key="1">
    <source>
        <dbReference type="ARBA" id="ARBA00005230"/>
    </source>
</evidence>
<dbReference type="InterPro" id="IPR002712">
    <property type="entry name" value="CcdB"/>
</dbReference>
<evidence type="ECO:0000256" key="2">
    <source>
        <dbReference type="ARBA" id="ARBA00015075"/>
    </source>
</evidence>
<sequence>MKHWSSRPPLQQRRAGWPMPQFDVFANPGRQRDTISFVVSLQNTRFEREPARLVAALISRRAIAVEEHSLAPRFIVQGQAVVLDLFDLATVPAARPGPVVASLADDNSLAVLGRAPDEFLS</sequence>
<evidence type="ECO:0000256" key="6">
    <source>
        <dbReference type="ARBA" id="ARBA00029628"/>
    </source>
</evidence>
<name>A0A5B2TFC5_9PROT</name>
<keyword evidence="4" id="KW-0805">Transcription regulation</keyword>
<dbReference type="Gene3D" id="2.30.30.110">
    <property type="match status" value="1"/>
</dbReference>
<keyword evidence="5" id="KW-0804">Transcription</keyword>
<gene>
    <name evidence="8" type="ORF">F0Q34_14385</name>
</gene>
<keyword evidence="9" id="KW-1185">Reference proteome</keyword>
<protein>
    <recommendedName>
        <fullName evidence="2">Toxin CcdB</fullName>
    </recommendedName>
    <alternativeName>
        <fullName evidence="7">Cytotoxic protein CcdB</fullName>
    </alternativeName>
    <alternativeName>
        <fullName evidence="6">Protein LetD</fullName>
    </alternativeName>
</protein>
<dbReference type="AlphaFoldDB" id="A0A5B2TFC5"/>
<organism evidence="8 9">
    <name type="scientific">Teichococcus oryzae</name>
    <dbReference type="NCBI Taxonomy" id="1608942"/>
    <lineage>
        <taxon>Bacteria</taxon>
        <taxon>Pseudomonadati</taxon>
        <taxon>Pseudomonadota</taxon>
        <taxon>Alphaproteobacteria</taxon>
        <taxon>Acetobacterales</taxon>
        <taxon>Roseomonadaceae</taxon>
        <taxon>Roseomonas</taxon>
    </lineage>
</organism>
<reference evidence="8 9" key="1">
    <citation type="journal article" date="2015" name="Int. J. Syst. Evol. Microbiol.">
        <title>Roseomonas oryzae sp. nov., isolated from paddy rhizosphere soil.</title>
        <authorList>
            <person name="Ramaprasad E.V."/>
            <person name="Sasikala Ch."/>
            <person name="Ramana Ch.V."/>
        </authorList>
    </citation>
    <scope>NUCLEOTIDE SEQUENCE [LARGE SCALE GENOMIC DNA]</scope>
    <source>
        <strain evidence="8 9">KCTC 42542</strain>
    </source>
</reference>
<evidence type="ECO:0000313" key="9">
    <source>
        <dbReference type="Proteomes" id="UP000322110"/>
    </source>
</evidence>
<keyword evidence="3" id="KW-0678">Repressor</keyword>
<dbReference type="SUPFAM" id="SSF50118">
    <property type="entry name" value="Cell growth inhibitor/plasmid maintenance toxic component"/>
    <property type="match status" value="1"/>
</dbReference>
<comment type="caution">
    <text evidence="8">The sequence shown here is derived from an EMBL/GenBank/DDBJ whole genome shotgun (WGS) entry which is preliminary data.</text>
</comment>
<accession>A0A5B2TFC5</accession>
<dbReference type="Pfam" id="PF01845">
    <property type="entry name" value="CcdB"/>
    <property type="match status" value="1"/>
</dbReference>
<evidence type="ECO:0000256" key="3">
    <source>
        <dbReference type="ARBA" id="ARBA00022491"/>
    </source>
</evidence>
<proteinExistence type="inferred from homology"/>
<dbReference type="InterPro" id="IPR011067">
    <property type="entry name" value="Plasmid_toxin/cell-grow_inhib"/>
</dbReference>
<evidence type="ECO:0000313" key="8">
    <source>
        <dbReference type="EMBL" id="KAA2212510.1"/>
    </source>
</evidence>